<sequence>MKEIVYMPDGIGLNRIRQLKLLNILLLLKCCHELYLTYTDEPCYLVRLINCDYLVMANLEPQLHFISFIMLGLTIYVYYLLYFYNYDRHFVHLSLLGPVIFEKRNNYILPPIYGQKRAELKVLTILHNMFVCAHLFSVIIGVLFLAIQLHLCWYFLQHLAYFFSTIVGFLALLLTEINFVWFIFALLALEMGNMIGGVYTVYFTCLTFIRLRQINERFLFNSNIYDHRCGWNYYRRFARYHTQTLLYGITYGQFGSVSTYSFLKCLGFYLQFLIYCTYKMFGMTGNFRLYFITMKEIVYVPDGIGLNRVRQLKLMNILIFMKVCHELYLTYTNEPNYFVRLLNCDYLNMANLAPQLHLISLIMFGLTIYVYYTLYFYNYDRHFVHLNILGQVLFEKRNNYLFPPNCGQKPPELKIRTIMYRVFFYAHMFSVVIGALFLAIQLHLCWYFLQHLAYFFSTIVGFLAFLLIEANFAWFIFALLSLEMGNMIGGAYTMYFTFATFVRLRQINERFLFNPNIYDRRSGWHYYRRFARYHTQTLLVIFSYNKIFGEMLTGYLVLNFPVNSYLWLLITNGRISTIATIFYSFLILGQSFFIFVEHLMAAMFTHRIHSVAKPLMHINIHNRCCVGRFKLQLTNYILKFHCENKYGITYGQFGSVSTYSFLKF</sequence>
<dbReference type="OMA" id="HELYLTY"/>
<feature type="transmembrane region" description="Helical" evidence="1">
    <location>
        <begin position="356"/>
        <end position="377"/>
    </location>
</feature>
<gene>
    <name evidence="2" type="ORF">RDWZM_000136</name>
</gene>
<feature type="transmembrane region" description="Helical" evidence="1">
    <location>
        <begin position="125"/>
        <end position="147"/>
    </location>
</feature>
<evidence type="ECO:0000313" key="2">
    <source>
        <dbReference type="EMBL" id="KAJ6221591.1"/>
    </source>
</evidence>
<keyword evidence="1" id="KW-0472">Membrane</keyword>
<feature type="transmembrane region" description="Helical" evidence="1">
    <location>
        <begin position="578"/>
        <end position="596"/>
    </location>
</feature>
<evidence type="ECO:0000313" key="3">
    <source>
        <dbReference type="Proteomes" id="UP001142055"/>
    </source>
</evidence>
<feature type="transmembrane region" description="Helical" evidence="1">
    <location>
        <begin position="455"/>
        <end position="480"/>
    </location>
</feature>
<proteinExistence type="predicted"/>
<feature type="transmembrane region" description="Helical" evidence="1">
    <location>
        <begin position="159"/>
        <end position="188"/>
    </location>
</feature>
<reference evidence="2" key="1">
    <citation type="submission" date="2022-12" db="EMBL/GenBank/DDBJ databases">
        <title>Genome assemblies of Blomia tropicalis.</title>
        <authorList>
            <person name="Cui Y."/>
        </authorList>
    </citation>
    <scope>NUCLEOTIDE SEQUENCE</scope>
    <source>
        <tissue evidence="2">Adult mites</tissue>
    </source>
</reference>
<feature type="transmembrane region" description="Helical" evidence="1">
    <location>
        <begin position="422"/>
        <end position="449"/>
    </location>
</feature>
<dbReference type="AlphaFoldDB" id="A0A9Q0RQ63"/>
<evidence type="ECO:0000256" key="1">
    <source>
        <dbReference type="SAM" id="Phobius"/>
    </source>
</evidence>
<organism evidence="2 3">
    <name type="scientific">Blomia tropicalis</name>
    <name type="common">Mite</name>
    <dbReference type="NCBI Taxonomy" id="40697"/>
    <lineage>
        <taxon>Eukaryota</taxon>
        <taxon>Metazoa</taxon>
        <taxon>Ecdysozoa</taxon>
        <taxon>Arthropoda</taxon>
        <taxon>Chelicerata</taxon>
        <taxon>Arachnida</taxon>
        <taxon>Acari</taxon>
        <taxon>Acariformes</taxon>
        <taxon>Sarcoptiformes</taxon>
        <taxon>Astigmata</taxon>
        <taxon>Glycyphagoidea</taxon>
        <taxon>Echimyopodidae</taxon>
        <taxon>Blomia</taxon>
    </lineage>
</organism>
<feature type="transmembrane region" description="Helical" evidence="1">
    <location>
        <begin position="244"/>
        <end position="263"/>
    </location>
</feature>
<feature type="transmembrane region" description="Helical" evidence="1">
    <location>
        <begin position="538"/>
        <end position="558"/>
    </location>
</feature>
<keyword evidence="1" id="KW-0812">Transmembrane</keyword>
<name>A0A9Q0RQ63_BLOTA</name>
<dbReference type="EMBL" id="JAPWDV010000001">
    <property type="protein sequence ID" value="KAJ6221591.1"/>
    <property type="molecule type" value="Genomic_DNA"/>
</dbReference>
<keyword evidence="1" id="KW-1133">Transmembrane helix</keyword>
<feature type="transmembrane region" description="Helical" evidence="1">
    <location>
        <begin position="269"/>
        <end position="291"/>
    </location>
</feature>
<accession>A0A9Q0RQ63</accession>
<keyword evidence="3" id="KW-1185">Reference proteome</keyword>
<dbReference type="Proteomes" id="UP001142055">
    <property type="component" value="Chromosome 1"/>
</dbReference>
<protein>
    <submittedName>
        <fullName evidence="2">Uncharacterized protein</fullName>
    </submittedName>
</protein>
<comment type="caution">
    <text evidence="2">The sequence shown here is derived from an EMBL/GenBank/DDBJ whole genome shotgun (WGS) entry which is preliminary data.</text>
</comment>
<feature type="transmembrane region" description="Helical" evidence="1">
    <location>
        <begin position="63"/>
        <end position="84"/>
    </location>
</feature>